<feature type="domain" description="Quinate/shikimate 5-dehydrogenase/glutamyl-tRNA reductase" evidence="16">
    <location>
        <begin position="170"/>
        <end position="304"/>
    </location>
</feature>
<evidence type="ECO:0000256" key="2">
    <source>
        <dbReference type="ARBA" id="ARBA00005916"/>
    </source>
</evidence>
<evidence type="ECO:0000256" key="13">
    <source>
        <dbReference type="PIRSR" id="PIRSR000445-4"/>
    </source>
</evidence>
<evidence type="ECO:0000256" key="4">
    <source>
        <dbReference type="ARBA" id="ARBA00022857"/>
    </source>
</evidence>
<dbReference type="PIRSF" id="PIRSF000445">
    <property type="entry name" value="4pyrrol_synth_GluRdtase"/>
    <property type="match status" value="1"/>
</dbReference>
<dbReference type="PROSITE" id="PS00747">
    <property type="entry name" value="GLUTR"/>
    <property type="match status" value="1"/>
</dbReference>
<dbReference type="Gene3D" id="3.30.460.30">
    <property type="entry name" value="Glutamyl-tRNA reductase, N-terminal domain"/>
    <property type="match status" value="1"/>
</dbReference>
<dbReference type="PANTHER" id="PTHR43013">
    <property type="entry name" value="GLUTAMYL-TRNA REDUCTASE"/>
    <property type="match status" value="1"/>
</dbReference>
<accession>A0AAE3L0S0</accession>
<feature type="domain" description="Glutamyl-tRNA reductase N-terminal" evidence="17">
    <location>
        <begin position="6"/>
        <end position="154"/>
    </location>
</feature>
<keyword evidence="6 9" id="KW-0627">Porphyrin biosynthesis</keyword>
<dbReference type="GO" id="GO:0019353">
    <property type="term" value="P:protoporphyrinogen IX biosynthetic process from glutamate"/>
    <property type="evidence" value="ECO:0007669"/>
    <property type="project" value="TreeGrafter"/>
</dbReference>
<dbReference type="Pfam" id="PF01488">
    <property type="entry name" value="Shikimate_DH"/>
    <property type="match status" value="1"/>
</dbReference>
<comment type="subunit">
    <text evidence="9">Homodimer.</text>
</comment>
<reference evidence="18" key="1">
    <citation type="submission" date="2022-08" db="EMBL/GenBank/DDBJ databases">
        <title>Genomic Encyclopedia of Type Strains, Phase III (KMG-III): the genomes of soil and plant-associated and newly described type strains.</title>
        <authorList>
            <person name="Whitman W."/>
        </authorList>
    </citation>
    <scope>NUCLEOTIDE SEQUENCE</scope>
    <source>
        <strain evidence="18">HMT 1</strain>
    </source>
</reference>
<comment type="catalytic activity">
    <reaction evidence="7 9 14">
        <text>(S)-4-amino-5-oxopentanoate + tRNA(Glu) + NADP(+) = L-glutamyl-tRNA(Glu) + NADPH + H(+)</text>
        <dbReference type="Rhea" id="RHEA:12344"/>
        <dbReference type="Rhea" id="RHEA-COMP:9663"/>
        <dbReference type="Rhea" id="RHEA-COMP:9680"/>
        <dbReference type="ChEBI" id="CHEBI:15378"/>
        <dbReference type="ChEBI" id="CHEBI:57501"/>
        <dbReference type="ChEBI" id="CHEBI:57783"/>
        <dbReference type="ChEBI" id="CHEBI:58349"/>
        <dbReference type="ChEBI" id="CHEBI:78442"/>
        <dbReference type="ChEBI" id="CHEBI:78520"/>
        <dbReference type="EC" id="1.2.1.70"/>
    </reaction>
</comment>
<comment type="function">
    <text evidence="9">Catalyzes the NADPH-dependent reduction of glutamyl-tRNA(Glu) to glutamate 1-semialdehyde (GSA).</text>
</comment>
<dbReference type="FunFam" id="3.30.460.30:FF:000001">
    <property type="entry name" value="Glutamyl-tRNA reductase"/>
    <property type="match status" value="1"/>
</dbReference>
<name>A0AAE3L0S0_9GAMM</name>
<dbReference type="InterPro" id="IPR015896">
    <property type="entry name" value="4pyrrol_synth_GluRdtase_dimer"/>
</dbReference>
<evidence type="ECO:0000256" key="10">
    <source>
        <dbReference type="PIRSR" id="PIRSR000445-1"/>
    </source>
</evidence>
<organism evidence="18 19">
    <name type="scientific">Methylohalomonas lacus</name>
    <dbReference type="NCBI Taxonomy" id="398773"/>
    <lineage>
        <taxon>Bacteria</taxon>
        <taxon>Pseudomonadati</taxon>
        <taxon>Pseudomonadota</taxon>
        <taxon>Gammaproteobacteria</taxon>
        <taxon>Methylohalomonadales</taxon>
        <taxon>Methylohalomonadaceae</taxon>
        <taxon>Methylohalomonas</taxon>
    </lineage>
</organism>
<evidence type="ECO:0000256" key="3">
    <source>
        <dbReference type="ARBA" id="ARBA00012970"/>
    </source>
</evidence>
<evidence type="ECO:0000256" key="8">
    <source>
        <dbReference type="ARBA" id="ARBA00068659"/>
    </source>
</evidence>
<dbReference type="InterPro" id="IPR006151">
    <property type="entry name" value="Shikm_DH/Glu-tRNA_Rdtase"/>
</dbReference>
<keyword evidence="19" id="KW-1185">Reference proteome</keyword>
<evidence type="ECO:0000313" key="19">
    <source>
        <dbReference type="Proteomes" id="UP001204445"/>
    </source>
</evidence>
<dbReference type="InterPro" id="IPR036291">
    <property type="entry name" value="NAD(P)-bd_dom_sf"/>
</dbReference>
<dbReference type="AlphaFoldDB" id="A0AAE3L0S0"/>
<gene>
    <name evidence="9" type="primary">hemA</name>
    <name evidence="18" type="ORF">J2T55_000073</name>
</gene>
<evidence type="ECO:0000256" key="9">
    <source>
        <dbReference type="HAMAP-Rule" id="MF_00087"/>
    </source>
</evidence>
<dbReference type="HAMAP" id="MF_00087">
    <property type="entry name" value="Glu_tRNA_reductase"/>
    <property type="match status" value="1"/>
</dbReference>
<dbReference type="RefSeq" id="WP_259053383.1">
    <property type="nucleotide sequence ID" value="NZ_JANUCT010000001.1"/>
</dbReference>
<feature type="site" description="Important for activity" evidence="9 13">
    <location>
        <position position="97"/>
    </location>
</feature>
<dbReference type="PANTHER" id="PTHR43013:SF1">
    <property type="entry name" value="GLUTAMYL-TRNA REDUCTASE"/>
    <property type="match status" value="1"/>
</dbReference>
<proteinExistence type="inferred from homology"/>
<dbReference type="GO" id="GO:0008883">
    <property type="term" value="F:glutamyl-tRNA reductase activity"/>
    <property type="evidence" value="ECO:0007669"/>
    <property type="project" value="UniProtKB-UniRule"/>
</dbReference>
<dbReference type="InterPro" id="IPR000343">
    <property type="entry name" value="4pyrrol_synth_GluRdtase"/>
</dbReference>
<feature type="active site" description="Nucleophile" evidence="9 10">
    <location>
        <position position="50"/>
    </location>
</feature>
<evidence type="ECO:0000256" key="11">
    <source>
        <dbReference type="PIRSR" id="PIRSR000445-2"/>
    </source>
</evidence>
<dbReference type="SUPFAM" id="SSF51735">
    <property type="entry name" value="NAD(P)-binding Rossmann-fold domains"/>
    <property type="match status" value="1"/>
</dbReference>
<dbReference type="Gene3D" id="3.40.50.720">
    <property type="entry name" value="NAD(P)-binding Rossmann-like Domain"/>
    <property type="match status" value="1"/>
</dbReference>
<keyword evidence="5 9" id="KW-0560">Oxidoreductase</keyword>
<dbReference type="InterPro" id="IPR036453">
    <property type="entry name" value="GluRdtase_dimer_dom_sf"/>
</dbReference>
<dbReference type="FunFam" id="3.40.50.720:FF:000031">
    <property type="entry name" value="Glutamyl-tRNA reductase"/>
    <property type="match status" value="1"/>
</dbReference>
<comment type="pathway">
    <text evidence="1 9 14">Porphyrin-containing compound metabolism; protoporphyrin-IX biosynthesis; 5-aminolevulinate from L-glutamyl-tRNA(Glu): step 1/2.</text>
</comment>
<evidence type="ECO:0000256" key="5">
    <source>
        <dbReference type="ARBA" id="ARBA00023002"/>
    </source>
</evidence>
<dbReference type="SUPFAM" id="SSF69742">
    <property type="entry name" value="Glutamyl tRNA-reductase catalytic, N-terminal domain"/>
    <property type="match status" value="1"/>
</dbReference>
<evidence type="ECO:0000313" key="18">
    <source>
        <dbReference type="EMBL" id="MCS3902081.1"/>
    </source>
</evidence>
<dbReference type="Pfam" id="PF00745">
    <property type="entry name" value="GlutR_dimer"/>
    <property type="match status" value="1"/>
</dbReference>
<evidence type="ECO:0000256" key="7">
    <source>
        <dbReference type="ARBA" id="ARBA00047464"/>
    </source>
</evidence>
<dbReference type="Proteomes" id="UP001204445">
    <property type="component" value="Unassembled WGS sequence"/>
</dbReference>
<feature type="binding site" evidence="9 11">
    <location>
        <begin position="49"/>
        <end position="52"/>
    </location>
    <ligand>
        <name>substrate</name>
    </ligand>
</feature>
<evidence type="ECO:0000256" key="14">
    <source>
        <dbReference type="RuleBase" id="RU000584"/>
    </source>
</evidence>
<dbReference type="Pfam" id="PF05201">
    <property type="entry name" value="GlutR_N"/>
    <property type="match status" value="1"/>
</dbReference>
<dbReference type="InterPro" id="IPR036343">
    <property type="entry name" value="GluRdtase_N_sf"/>
</dbReference>
<comment type="caution">
    <text evidence="18">The sequence shown here is derived from an EMBL/GenBank/DDBJ whole genome shotgun (WGS) entry which is preliminary data.</text>
</comment>
<evidence type="ECO:0000256" key="1">
    <source>
        <dbReference type="ARBA" id="ARBA00005059"/>
    </source>
</evidence>
<evidence type="ECO:0000259" key="17">
    <source>
        <dbReference type="Pfam" id="PF05201"/>
    </source>
</evidence>
<dbReference type="EC" id="1.2.1.70" evidence="3 9"/>
<dbReference type="CDD" id="cd05213">
    <property type="entry name" value="NAD_bind_Glutamyl_tRNA_reduct"/>
    <property type="match status" value="1"/>
</dbReference>
<protein>
    <recommendedName>
        <fullName evidence="8 9">Glutamyl-tRNA reductase</fullName>
        <shortName evidence="9">GluTR</shortName>
        <ecNumber evidence="3 9">1.2.1.70</ecNumber>
    </recommendedName>
</protein>
<comment type="similarity">
    <text evidence="2 9 14">Belongs to the glutamyl-tRNA reductase family.</text>
</comment>
<evidence type="ECO:0000256" key="12">
    <source>
        <dbReference type="PIRSR" id="PIRSR000445-3"/>
    </source>
</evidence>
<dbReference type="GO" id="GO:0050661">
    <property type="term" value="F:NADP binding"/>
    <property type="evidence" value="ECO:0007669"/>
    <property type="project" value="InterPro"/>
</dbReference>
<evidence type="ECO:0000259" key="15">
    <source>
        <dbReference type="Pfam" id="PF00745"/>
    </source>
</evidence>
<dbReference type="InterPro" id="IPR018214">
    <property type="entry name" value="GluRdtase_CS"/>
</dbReference>
<feature type="domain" description="Tetrapyrrole biosynthesis glutamyl-tRNA reductase dimerisation" evidence="15">
    <location>
        <begin position="318"/>
        <end position="415"/>
    </location>
</feature>
<feature type="binding site" evidence="9 11">
    <location>
        <begin position="112"/>
        <end position="114"/>
    </location>
    <ligand>
        <name>substrate</name>
    </ligand>
</feature>
<evidence type="ECO:0000259" key="16">
    <source>
        <dbReference type="Pfam" id="PF01488"/>
    </source>
</evidence>
<dbReference type="NCBIfam" id="TIGR01035">
    <property type="entry name" value="hemA"/>
    <property type="match status" value="1"/>
</dbReference>
<dbReference type="SUPFAM" id="SSF69075">
    <property type="entry name" value="Glutamyl tRNA-reductase dimerization domain"/>
    <property type="match status" value="1"/>
</dbReference>
<comment type="domain">
    <text evidence="9">Possesses an unusual extended V-shaped dimeric structure with each monomer consisting of three distinct domains arranged along a curved 'spinal' alpha-helix. The N-terminal catalytic domain specifically recognizes the glutamate moiety of the substrate. The second domain is the NADPH-binding domain, and the third C-terminal domain is responsible for dimerization.</text>
</comment>
<feature type="binding site" evidence="9 12">
    <location>
        <begin position="187"/>
        <end position="192"/>
    </location>
    <ligand>
        <name>NADP(+)</name>
        <dbReference type="ChEBI" id="CHEBI:58349"/>
    </ligand>
</feature>
<dbReference type="EMBL" id="JANUCT010000001">
    <property type="protein sequence ID" value="MCS3902081.1"/>
    <property type="molecule type" value="Genomic_DNA"/>
</dbReference>
<evidence type="ECO:0000256" key="6">
    <source>
        <dbReference type="ARBA" id="ARBA00023244"/>
    </source>
</evidence>
<sequence>MSLLAVGLNHNTAPVALRERVNIGPEAVPEALAGLRAASGAEEAAILSTCNRTEVYCALGDGDPAAVVDWFQSYHQLPDQQIRPHLYSHPNASAVKHMMRVASGLDSMVVGEPQVLGQMKSAYDTALQAGAIGNLLNRLFQHSFSVAKEVRSRTAVGHHPVSVAFAAVRLAQHIFGDLRGYTALLLGAGETIELTARHLHKNGLGRLVVANRNLARAQDLAADYSGYAISLTDLPQHLAEADIIIGSTSSPMPLIDLAQMQAAIQTRKHRPVFIVDMAVPRDIDPAVGDLNDVYLYSVDDLREVIEENLRNRHEAALEAEEIINDQVITFMDWMLSRDAVSTIRALRGQAWMVQQEAVDNARRKLSQGADPERLLNEVTRALTNKLLHLPTTQLRDASARGRDDLLQAVQELYDLKNHKQR</sequence>
<feature type="binding site" evidence="9 11">
    <location>
        <position position="107"/>
    </location>
    <ligand>
        <name>substrate</name>
    </ligand>
</feature>
<feature type="binding site" evidence="9 11">
    <location>
        <position position="118"/>
    </location>
    <ligand>
        <name>substrate</name>
    </ligand>
</feature>
<keyword evidence="4 9" id="KW-0521">NADP</keyword>
<dbReference type="InterPro" id="IPR015895">
    <property type="entry name" value="4pyrrol_synth_GluRdtase_N"/>
</dbReference>
<comment type="miscellaneous">
    <text evidence="9">During catalysis, the active site Cys acts as a nucleophile attacking the alpha-carbonyl group of tRNA-bound glutamate with the formation of a thioester intermediate between enzyme and glutamate, and the concomitant release of tRNA(Glu). The thioester intermediate is finally reduced by direct hydride transfer from NADPH, to form the product GSA.</text>
</comment>